<evidence type="ECO:0000313" key="2">
    <source>
        <dbReference type="EMBL" id="RKX65927.1"/>
    </source>
</evidence>
<name>A0A660S9J8_UNCT6</name>
<proteinExistence type="predicted"/>
<protein>
    <recommendedName>
        <fullName evidence="4">DUF5723 domain-containing protein</fullName>
    </recommendedName>
</protein>
<dbReference type="Proteomes" id="UP000282321">
    <property type="component" value="Unassembled WGS sequence"/>
</dbReference>
<feature type="signal peptide" evidence="1">
    <location>
        <begin position="1"/>
        <end position="20"/>
    </location>
</feature>
<evidence type="ECO:0008006" key="4">
    <source>
        <dbReference type="Google" id="ProtNLM"/>
    </source>
</evidence>
<keyword evidence="1" id="KW-0732">Signal</keyword>
<accession>A0A660S9J8</accession>
<reference evidence="2 3" key="1">
    <citation type="submission" date="2018-06" db="EMBL/GenBank/DDBJ databases">
        <title>Extensive metabolic versatility and redundancy in microbially diverse, dynamic hydrothermal sediments.</title>
        <authorList>
            <person name="Dombrowski N."/>
            <person name="Teske A."/>
            <person name="Baker B.J."/>
        </authorList>
    </citation>
    <scope>NUCLEOTIDE SEQUENCE [LARGE SCALE GENOMIC DNA]</scope>
    <source>
        <strain evidence="2">B35_G9</strain>
    </source>
</reference>
<sequence length="506" mass="54719">MKKSMLFILIFALFMSFANAEIRIGDINANISISDPMQNLFYTDPGFLNPAYSHGMVGSFLNPAGLSKDLKKINVGFAFSFTQRSSSIHDITLYNGEDSTFNDTINTSLSLNFEDRGGFDFFGVATRLGPLSLSAGMYRSEGYKMAFASDSSNSRFTITKQLHQKLTHDELSQIPEGDTIPVIYDLYSEFIMSSYADFDAQFISKPTFYIGGSFGNSIVSGGAGIKFRAINNRLVSNSYIRAGLDTFSLGVTPDSGTDWTVNLNATENQSVANIFSIDGDNAISKFVTEYYGGILIDIKMFKIGLALDYTPGKPSITPYNFNISKFDSININVNINSDSANVTVDTTGHVITGTIPVSFFNIMNSDTSFSGTFGIPGTFDAKIGAAFAFPFISTGFSGGLFYMSGDGMMLGKAHATGSLILNVPHVPIRFNVEGIWPYLYLNGKNIPLTPYVNFGGGLSLLLGPVSIDGTVKISASNLMLNTISDGIGSMDLKKSASFGLGFRLNI</sequence>
<gene>
    <name evidence="2" type="ORF">DRP44_05205</name>
</gene>
<comment type="caution">
    <text evidence="2">The sequence shown here is derived from an EMBL/GenBank/DDBJ whole genome shotgun (WGS) entry which is preliminary data.</text>
</comment>
<evidence type="ECO:0000313" key="3">
    <source>
        <dbReference type="Proteomes" id="UP000282321"/>
    </source>
</evidence>
<feature type="chain" id="PRO_5024972462" description="DUF5723 domain-containing protein" evidence="1">
    <location>
        <begin position="21"/>
        <end position="506"/>
    </location>
</feature>
<evidence type="ECO:0000256" key="1">
    <source>
        <dbReference type="SAM" id="SignalP"/>
    </source>
</evidence>
<organism evidence="2 3">
    <name type="scientific">candidate division TA06 bacterium</name>
    <dbReference type="NCBI Taxonomy" id="2250710"/>
    <lineage>
        <taxon>Bacteria</taxon>
        <taxon>Bacteria division TA06</taxon>
    </lineage>
</organism>
<dbReference type="EMBL" id="QNBC01000064">
    <property type="protein sequence ID" value="RKX65927.1"/>
    <property type="molecule type" value="Genomic_DNA"/>
</dbReference>
<dbReference type="AlphaFoldDB" id="A0A660S9J8"/>